<dbReference type="GO" id="GO:0004984">
    <property type="term" value="F:olfactory receptor activity"/>
    <property type="evidence" value="ECO:0007669"/>
    <property type="project" value="InterPro"/>
</dbReference>
<keyword evidence="12" id="KW-1185">Reference proteome</keyword>
<dbReference type="InterPro" id="IPR004117">
    <property type="entry name" value="7tm6_olfct_rcpt"/>
</dbReference>
<comment type="caution">
    <text evidence="11">The sequence shown here is derived from an EMBL/GenBank/DDBJ whole genome shotgun (WGS) entry which is preliminary data.</text>
</comment>
<evidence type="ECO:0000256" key="5">
    <source>
        <dbReference type="ARBA" id="ARBA00022725"/>
    </source>
</evidence>
<keyword evidence="7 10" id="KW-0472">Membrane</keyword>
<evidence type="ECO:0000256" key="1">
    <source>
        <dbReference type="ARBA" id="ARBA00004651"/>
    </source>
</evidence>
<protein>
    <submittedName>
        <fullName evidence="11">Olfactory receptor 121</fullName>
    </submittedName>
</protein>
<sequence>MLKIKISSYFIFRQIIKGLTMASGFWPSENLSLPYRLLSYMQLSLNFGMFLAIFNFVRLYAHRLALLIKSFGVMTTYLSSTLKITCFLINRKEALELHRILDPYFTKLAQDRQMKKIIFKKFTLLKLITWLFFFCVFITLSAMIITPLIDIAMQHHKPGKSIKYPLIYPSKYPWQTSSNGWAYKLTFLFETLATASLFCISLSVDSLFLFYIFQIIGQLREMGYCITHTDGYNEKGKDFVIRKAVYQYQRLIRAKEIIEKIYGPIVLWIMCTNAVIMCVFIFQSMQVLRLFADEKFTGCEIDDDFHVRSVKSITNVYIRLEWHLFDGGDYREALYNIDWYGSKKIMTSIIIMMAQKPMIVTALNFSTVTVDIFTMVMKTTISYFFLLQTLEEQ</sequence>
<evidence type="ECO:0000256" key="10">
    <source>
        <dbReference type="SAM" id="Phobius"/>
    </source>
</evidence>
<feature type="transmembrane region" description="Helical" evidence="10">
    <location>
        <begin position="124"/>
        <end position="149"/>
    </location>
</feature>
<feature type="transmembrane region" description="Helical" evidence="10">
    <location>
        <begin position="192"/>
        <end position="213"/>
    </location>
</feature>
<organism evidence="11 12">
    <name type="scientific">Cotesia congregata</name>
    <name type="common">Parasitoid wasp</name>
    <name type="synonym">Apanteles congregatus</name>
    <dbReference type="NCBI Taxonomy" id="51543"/>
    <lineage>
        <taxon>Eukaryota</taxon>
        <taxon>Metazoa</taxon>
        <taxon>Ecdysozoa</taxon>
        <taxon>Arthropoda</taxon>
        <taxon>Hexapoda</taxon>
        <taxon>Insecta</taxon>
        <taxon>Pterygota</taxon>
        <taxon>Neoptera</taxon>
        <taxon>Endopterygota</taxon>
        <taxon>Hymenoptera</taxon>
        <taxon>Apocrita</taxon>
        <taxon>Ichneumonoidea</taxon>
        <taxon>Braconidae</taxon>
        <taxon>Microgastrinae</taxon>
        <taxon>Cotesia</taxon>
    </lineage>
</organism>
<evidence type="ECO:0000313" key="11">
    <source>
        <dbReference type="EMBL" id="CAG5109177.1"/>
    </source>
</evidence>
<keyword evidence="6 10" id="KW-1133">Transmembrane helix</keyword>
<keyword evidence="2" id="KW-1003">Cell membrane</keyword>
<dbReference type="PANTHER" id="PTHR21137:SF35">
    <property type="entry name" value="ODORANT RECEPTOR 19A-RELATED"/>
    <property type="match status" value="1"/>
</dbReference>
<feature type="transmembrane region" description="Helical" evidence="10">
    <location>
        <begin position="261"/>
        <end position="282"/>
    </location>
</feature>
<evidence type="ECO:0000256" key="3">
    <source>
        <dbReference type="ARBA" id="ARBA00022606"/>
    </source>
</evidence>
<dbReference type="OrthoDB" id="7548151at2759"/>
<feature type="transmembrane region" description="Helical" evidence="10">
    <location>
        <begin position="38"/>
        <end position="61"/>
    </location>
</feature>
<dbReference type="PANTHER" id="PTHR21137">
    <property type="entry name" value="ODORANT RECEPTOR"/>
    <property type="match status" value="1"/>
</dbReference>
<dbReference type="AlphaFoldDB" id="A0A8J2MV24"/>
<evidence type="ECO:0000256" key="4">
    <source>
        <dbReference type="ARBA" id="ARBA00022692"/>
    </source>
</evidence>
<dbReference type="GO" id="GO:0005549">
    <property type="term" value="F:odorant binding"/>
    <property type="evidence" value="ECO:0007669"/>
    <property type="project" value="InterPro"/>
</dbReference>
<gene>
    <name evidence="11" type="ORF">HICCMSTLAB_LOCUS13813</name>
</gene>
<dbReference type="Pfam" id="PF02949">
    <property type="entry name" value="7tm_6"/>
    <property type="match status" value="1"/>
</dbReference>
<evidence type="ECO:0000256" key="8">
    <source>
        <dbReference type="ARBA" id="ARBA00023170"/>
    </source>
</evidence>
<comment type="subcellular location">
    <subcellularLocation>
        <location evidence="1">Cell membrane</location>
        <topology evidence="1">Multi-pass membrane protein</topology>
    </subcellularLocation>
</comment>
<dbReference type="EMBL" id="CAJNRD030001124">
    <property type="protein sequence ID" value="CAG5109177.1"/>
    <property type="molecule type" value="Genomic_DNA"/>
</dbReference>
<keyword evidence="4 10" id="KW-0812">Transmembrane</keyword>
<name>A0A8J2MV24_COTCN</name>
<keyword evidence="3" id="KW-0716">Sensory transduction</keyword>
<evidence type="ECO:0000313" key="12">
    <source>
        <dbReference type="Proteomes" id="UP000786811"/>
    </source>
</evidence>
<dbReference type="Proteomes" id="UP000786811">
    <property type="component" value="Unassembled WGS sequence"/>
</dbReference>
<feature type="non-terminal residue" evidence="11">
    <location>
        <position position="393"/>
    </location>
</feature>
<evidence type="ECO:0000256" key="6">
    <source>
        <dbReference type="ARBA" id="ARBA00022989"/>
    </source>
</evidence>
<dbReference type="GO" id="GO:0005886">
    <property type="term" value="C:plasma membrane"/>
    <property type="evidence" value="ECO:0007669"/>
    <property type="project" value="UniProtKB-SubCell"/>
</dbReference>
<proteinExistence type="predicted"/>
<evidence type="ECO:0000256" key="7">
    <source>
        <dbReference type="ARBA" id="ARBA00023136"/>
    </source>
</evidence>
<accession>A0A8J2MV24</accession>
<keyword evidence="5" id="KW-0552">Olfaction</keyword>
<keyword evidence="8 11" id="KW-0675">Receptor</keyword>
<reference evidence="11" key="1">
    <citation type="submission" date="2021-04" db="EMBL/GenBank/DDBJ databases">
        <authorList>
            <person name="Chebbi M.A.C M."/>
        </authorList>
    </citation>
    <scope>NUCLEOTIDE SEQUENCE</scope>
</reference>
<dbReference type="GO" id="GO:0007165">
    <property type="term" value="P:signal transduction"/>
    <property type="evidence" value="ECO:0007669"/>
    <property type="project" value="UniProtKB-KW"/>
</dbReference>
<feature type="transmembrane region" description="Helical" evidence="10">
    <location>
        <begin position="7"/>
        <end position="26"/>
    </location>
</feature>
<keyword evidence="9" id="KW-0807">Transducer</keyword>
<evidence type="ECO:0000256" key="9">
    <source>
        <dbReference type="ARBA" id="ARBA00023224"/>
    </source>
</evidence>
<evidence type="ECO:0000256" key="2">
    <source>
        <dbReference type="ARBA" id="ARBA00022475"/>
    </source>
</evidence>